<evidence type="ECO:0000313" key="2">
    <source>
        <dbReference type="Proteomes" id="UP000801492"/>
    </source>
</evidence>
<evidence type="ECO:0000313" key="1">
    <source>
        <dbReference type="EMBL" id="KAF2880204.1"/>
    </source>
</evidence>
<keyword evidence="2" id="KW-1185">Reference proteome</keyword>
<dbReference type="AlphaFoldDB" id="A0A8K0C6I2"/>
<dbReference type="EMBL" id="VTPC01091011">
    <property type="protein sequence ID" value="KAF2880204.1"/>
    <property type="molecule type" value="Genomic_DNA"/>
</dbReference>
<proteinExistence type="predicted"/>
<organism evidence="1 2">
    <name type="scientific">Ignelater luminosus</name>
    <name type="common">Cucubano</name>
    <name type="synonym">Pyrophorus luminosus</name>
    <dbReference type="NCBI Taxonomy" id="2038154"/>
    <lineage>
        <taxon>Eukaryota</taxon>
        <taxon>Metazoa</taxon>
        <taxon>Ecdysozoa</taxon>
        <taxon>Arthropoda</taxon>
        <taxon>Hexapoda</taxon>
        <taxon>Insecta</taxon>
        <taxon>Pterygota</taxon>
        <taxon>Neoptera</taxon>
        <taxon>Endopterygota</taxon>
        <taxon>Coleoptera</taxon>
        <taxon>Polyphaga</taxon>
        <taxon>Elateriformia</taxon>
        <taxon>Elateroidea</taxon>
        <taxon>Elateridae</taxon>
        <taxon>Agrypninae</taxon>
        <taxon>Pyrophorini</taxon>
        <taxon>Ignelater</taxon>
    </lineage>
</organism>
<gene>
    <name evidence="1" type="ORF">ILUMI_25970</name>
</gene>
<comment type="caution">
    <text evidence="1">The sequence shown here is derived from an EMBL/GenBank/DDBJ whole genome shotgun (WGS) entry which is preliminary data.</text>
</comment>
<name>A0A8K0C6I2_IGNLU</name>
<dbReference type="Proteomes" id="UP000801492">
    <property type="component" value="Unassembled WGS sequence"/>
</dbReference>
<dbReference type="OrthoDB" id="6808621at2759"/>
<sequence>MAVESARQSASAIDFIDKEIICVLILPHMLSTISGPDISVQEPLDIVLGDEQTNPVKQIFIAPLEPAVLTDEDSGNDDEGGGFNNLSRRQLLADADVRTVY</sequence>
<accession>A0A8K0C6I2</accession>
<reference evidence="1" key="1">
    <citation type="submission" date="2019-08" db="EMBL/GenBank/DDBJ databases">
        <title>The genome of the North American firefly Photinus pyralis.</title>
        <authorList>
            <consortium name="Photinus pyralis genome working group"/>
            <person name="Fallon T.R."/>
            <person name="Sander Lower S.E."/>
            <person name="Weng J.-K."/>
        </authorList>
    </citation>
    <scope>NUCLEOTIDE SEQUENCE</scope>
    <source>
        <strain evidence="1">TRF0915ILg1</strain>
        <tissue evidence="1">Whole body</tissue>
    </source>
</reference>
<protein>
    <submittedName>
        <fullName evidence="1">Uncharacterized protein</fullName>
    </submittedName>
</protein>